<dbReference type="AlphaFoldDB" id="A0A1M7T8X2"/>
<dbReference type="Pfam" id="PF12838">
    <property type="entry name" value="Fer4_7"/>
    <property type="match status" value="1"/>
</dbReference>
<organism evidence="6 7">
    <name type="scientific">Desulfovibrio litoralis DSM 11393</name>
    <dbReference type="NCBI Taxonomy" id="1121455"/>
    <lineage>
        <taxon>Bacteria</taxon>
        <taxon>Pseudomonadati</taxon>
        <taxon>Thermodesulfobacteriota</taxon>
        <taxon>Desulfovibrionia</taxon>
        <taxon>Desulfovibrionales</taxon>
        <taxon>Desulfovibrionaceae</taxon>
        <taxon>Desulfovibrio</taxon>
    </lineage>
</organism>
<evidence type="ECO:0000313" key="6">
    <source>
        <dbReference type="EMBL" id="SHN67185.1"/>
    </source>
</evidence>
<dbReference type="Proteomes" id="UP000186469">
    <property type="component" value="Unassembled WGS sequence"/>
</dbReference>
<evidence type="ECO:0000256" key="2">
    <source>
        <dbReference type="ARBA" id="ARBA00022723"/>
    </source>
</evidence>
<keyword evidence="7" id="KW-1185">Reference proteome</keyword>
<evidence type="ECO:0000256" key="1">
    <source>
        <dbReference type="ARBA" id="ARBA00022485"/>
    </source>
</evidence>
<dbReference type="GO" id="GO:0051539">
    <property type="term" value="F:4 iron, 4 sulfur cluster binding"/>
    <property type="evidence" value="ECO:0007669"/>
    <property type="project" value="UniProtKB-KW"/>
</dbReference>
<dbReference type="InterPro" id="IPR007160">
    <property type="entry name" value="DUF362"/>
</dbReference>
<keyword evidence="1" id="KW-0004">4Fe-4S</keyword>
<dbReference type="RefSeq" id="WP_072697432.1">
    <property type="nucleotide sequence ID" value="NZ_FRDI01000008.1"/>
</dbReference>
<gene>
    <name evidence="6" type="ORF">SAMN02745728_01744</name>
</gene>
<dbReference type="GO" id="GO:0046872">
    <property type="term" value="F:metal ion binding"/>
    <property type="evidence" value="ECO:0007669"/>
    <property type="project" value="UniProtKB-KW"/>
</dbReference>
<keyword evidence="4" id="KW-0411">Iron-sulfur</keyword>
<evidence type="ECO:0000256" key="3">
    <source>
        <dbReference type="ARBA" id="ARBA00023004"/>
    </source>
</evidence>
<dbReference type="SUPFAM" id="SSF54862">
    <property type="entry name" value="4Fe-4S ferredoxins"/>
    <property type="match status" value="1"/>
</dbReference>
<dbReference type="PROSITE" id="PS00198">
    <property type="entry name" value="4FE4S_FER_1"/>
    <property type="match status" value="1"/>
</dbReference>
<keyword evidence="2" id="KW-0479">Metal-binding</keyword>
<evidence type="ECO:0000313" key="7">
    <source>
        <dbReference type="Proteomes" id="UP000186469"/>
    </source>
</evidence>
<dbReference type="PROSITE" id="PS51379">
    <property type="entry name" value="4FE4S_FER_2"/>
    <property type="match status" value="2"/>
</dbReference>
<dbReference type="EMBL" id="FRDI01000008">
    <property type="protein sequence ID" value="SHN67185.1"/>
    <property type="molecule type" value="Genomic_DNA"/>
</dbReference>
<feature type="domain" description="4Fe-4S ferredoxin-type" evidence="5">
    <location>
        <begin position="232"/>
        <end position="261"/>
    </location>
</feature>
<reference evidence="6 7" key="1">
    <citation type="submission" date="2016-12" db="EMBL/GenBank/DDBJ databases">
        <authorList>
            <person name="Song W.-J."/>
            <person name="Kurnit D.M."/>
        </authorList>
    </citation>
    <scope>NUCLEOTIDE SEQUENCE [LARGE SCALE GENOMIC DNA]</scope>
    <source>
        <strain evidence="6 7">DSM 11393</strain>
    </source>
</reference>
<evidence type="ECO:0000256" key="4">
    <source>
        <dbReference type="ARBA" id="ARBA00023014"/>
    </source>
</evidence>
<dbReference type="Pfam" id="PF04015">
    <property type="entry name" value="DUF362"/>
    <property type="match status" value="1"/>
</dbReference>
<dbReference type="STRING" id="1121455.SAMN02745728_01744"/>
<dbReference type="InterPro" id="IPR050157">
    <property type="entry name" value="PSI_iron-sulfur_center"/>
</dbReference>
<proteinExistence type="predicted"/>
<accession>A0A1M7T8X2</accession>
<dbReference type="OrthoDB" id="9781559at2"/>
<dbReference type="InterPro" id="IPR017900">
    <property type="entry name" value="4Fe4S_Fe_S_CS"/>
</dbReference>
<dbReference type="PANTHER" id="PTHR24960:SF79">
    <property type="entry name" value="PHOTOSYSTEM I IRON-SULFUR CENTER"/>
    <property type="match status" value="1"/>
</dbReference>
<protein>
    <recommendedName>
        <fullName evidence="5">4Fe-4S ferredoxin-type domain-containing protein</fullName>
    </recommendedName>
</protein>
<feature type="domain" description="4Fe-4S ferredoxin-type" evidence="5">
    <location>
        <begin position="186"/>
        <end position="215"/>
    </location>
</feature>
<sequence length="390" mass="42939">MKSKVYFSDARSRDFKESKINKIKKLLKKIGLKNIIEKDALTAVKVHFGERGNDTFMNPVFVRSIVDEIKSLGGKPFVTDTNTLYKGSRHNAVDHLMTALEHGFGFATINAPIIIADGLKGGNFIECPIKGKHFKKVKIAEAIHAANAMVVLSHFKGHQLAGFGGAIKNLAMGCAPGQGKKEQHASRFHTKIENCTACGMCIAHCPEDAISFVHKEILNPKAIVTKKENEKPKASINKDKCIGCGECLTVCKYDAIAIDFGTEMIPFNERMAEYAYGVTRDKSTKDNETKIIYINLLLNITPDCDCASWSDAPMVPDLGIMASLDPVALDKACFDMVNAQQGISHSHLQKNYAPGEDKFKGVWDYTVGEIQLSYAEKLGMGSLEYEIVKI</sequence>
<dbReference type="InterPro" id="IPR017896">
    <property type="entry name" value="4Fe4S_Fe-S-bd"/>
</dbReference>
<keyword evidence="3" id="KW-0408">Iron</keyword>
<dbReference type="PANTHER" id="PTHR24960">
    <property type="entry name" value="PHOTOSYSTEM I IRON-SULFUR CENTER-RELATED"/>
    <property type="match status" value="1"/>
</dbReference>
<dbReference type="Gene3D" id="3.30.70.3270">
    <property type="match status" value="1"/>
</dbReference>
<name>A0A1M7T8X2_9BACT</name>
<evidence type="ECO:0000259" key="5">
    <source>
        <dbReference type="PROSITE" id="PS51379"/>
    </source>
</evidence>